<feature type="transmembrane region" description="Helical" evidence="1">
    <location>
        <begin position="59"/>
        <end position="78"/>
    </location>
</feature>
<feature type="transmembrane region" description="Helical" evidence="1">
    <location>
        <begin position="87"/>
        <end position="106"/>
    </location>
</feature>
<evidence type="ECO:0000313" key="2">
    <source>
        <dbReference type="EMBL" id="AAW26985.1"/>
    </source>
</evidence>
<evidence type="ECO:0000256" key="1">
    <source>
        <dbReference type="SAM" id="Phobius"/>
    </source>
</evidence>
<name>Q5DB21_SCHJA</name>
<keyword evidence="1" id="KW-0812">Transmembrane</keyword>
<dbReference type="AlphaFoldDB" id="Q5DB21"/>
<reference evidence="2" key="2">
    <citation type="journal article" date="2006" name="PLoS Pathog.">
        <title>New perspectives on host-parasite interplay by comparative transcriptomic and proteomic analyses of Schistosoma japonicum.</title>
        <authorList>
            <person name="Liu F."/>
            <person name="Lu J."/>
            <person name="Hu W."/>
            <person name="Wang S.Y."/>
            <person name="Cui S.J."/>
            <person name="Chi M."/>
            <person name="Yan Q."/>
            <person name="Wang X.R."/>
            <person name="Song H.D."/>
            <person name="Xu X.N."/>
            <person name="Wang J.J."/>
            <person name="Zhang X.L."/>
            <person name="Zhang X."/>
            <person name="Wang Z.Q."/>
            <person name="Xue C.L."/>
            <person name="Brindley P.J."/>
            <person name="McManus D.P."/>
            <person name="Yang P.Y."/>
            <person name="Feng Z."/>
            <person name="Chen Z."/>
            <person name="Han Z.G."/>
        </authorList>
    </citation>
    <scope>NUCLEOTIDE SEQUENCE</scope>
</reference>
<dbReference type="EMBL" id="AY815253">
    <property type="protein sequence ID" value="AAW26985.1"/>
    <property type="molecule type" value="mRNA"/>
</dbReference>
<sequence>MLLKNISSYYYFLVDNNLKLFNQWKRIYIYTLLVAHLSEYILVRQTSSVTKHPPPPPPTMVYFLLFFTLAVVHSLYILEEKDTHRHFFCTAVHTYFLPVQLLVFLLSA</sequence>
<proteinExistence type="evidence at transcript level"/>
<keyword evidence="1" id="KW-0472">Membrane</keyword>
<feature type="transmembrane region" description="Helical" evidence="1">
    <location>
        <begin position="27"/>
        <end position="47"/>
    </location>
</feature>
<reference evidence="2" key="1">
    <citation type="submission" date="2004-11" db="EMBL/GenBank/DDBJ databases">
        <title>The full-length cDNA sequences of Schistosoma japonicum genes.</title>
        <authorList>
            <person name="Han Z."/>
        </authorList>
    </citation>
    <scope>NUCLEOTIDE SEQUENCE</scope>
</reference>
<organism evidence="2">
    <name type="scientific">Schistosoma japonicum</name>
    <name type="common">Blood fluke</name>
    <dbReference type="NCBI Taxonomy" id="6182"/>
    <lineage>
        <taxon>Eukaryota</taxon>
        <taxon>Metazoa</taxon>
        <taxon>Spiralia</taxon>
        <taxon>Lophotrochozoa</taxon>
        <taxon>Platyhelminthes</taxon>
        <taxon>Trematoda</taxon>
        <taxon>Digenea</taxon>
        <taxon>Strigeidida</taxon>
        <taxon>Schistosomatoidea</taxon>
        <taxon>Schistosomatidae</taxon>
        <taxon>Schistosoma</taxon>
    </lineage>
</organism>
<accession>Q5DB21</accession>
<keyword evidence="1" id="KW-1133">Transmembrane helix</keyword>
<protein>
    <submittedName>
        <fullName evidence="2">SJCHGC03134 protein</fullName>
    </submittedName>
</protein>